<keyword evidence="4" id="KW-1185">Reference proteome</keyword>
<dbReference type="PANTHER" id="PTHR31636">
    <property type="entry name" value="OSJNBA0084A10.13 PROTEIN-RELATED"/>
    <property type="match status" value="1"/>
</dbReference>
<evidence type="ECO:0000256" key="1">
    <source>
        <dbReference type="ARBA" id="ARBA00023015"/>
    </source>
</evidence>
<keyword evidence="2" id="KW-0804">Transcription</keyword>
<protein>
    <submittedName>
        <fullName evidence="5">Scarecrow-like protein 3</fullName>
    </submittedName>
</protein>
<dbReference type="PROSITE" id="PS50985">
    <property type="entry name" value="GRAS"/>
    <property type="match status" value="1"/>
</dbReference>
<feature type="region of interest" description="VHIID" evidence="3">
    <location>
        <begin position="126"/>
        <end position="191"/>
    </location>
</feature>
<feature type="region of interest" description="SAW" evidence="3">
    <location>
        <begin position="393"/>
        <end position="469"/>
    </location>
</feature>
<comment type="similarity">
    <text evidence="3">Belongs to the GRAS family.</text>
</comment>
<dbReference type="Pfam" id="PF03514">
    <property type="entry name" value="GRAS"/>
    <property type="match status" value="1"/>
</dbReference>
<evidence type="ECO:0000313" key="5">
    <source>
        <dbReference type="RefSeq" id="XP_010921930.1"/>
    </source>
</evidence>
<dbReference type="GeneID" id="105045369"/>
<dbReference type="RefSeq" id="XP_010921930.1">
    <property type="nucleotide sequence ID" value="XM_010923628.3"/>
</dbReference>
<name>A0A6I9R815_ELAGV</name>
<sequence length="472" mass="52533">MAGTSQEEGSSSVQCFSGMSLSPSASGSPYLPWLRELKSDERGLCLIQFLLNCANLIAAGKPDQADALLVHISILASPDGDAMQRIASYLAVALSLRLLRSLPGVSRVLIPLCAVTFPLAEAVAARRHFLDLCPFLHIAFAVSNWAILEAMEEEKMIHIIDLNASDPTQWISLLQALSKRPGGPPHLRITGVHEHKELLGHTATCLNKEAERLDIPFQFNPVVSRLDNLDIESLRVKTGEALAINSVLQLHCLLATNDEGRSSRIMPMPAIQNPNTTQLHGVNQATLRELLEREVINGYTPSPDSALSPPFALVPAPRMESFLAVLWGLSPKVMVITEQESNHNSPMMNERFTKALYFYAALFDCLESTMPRNSVERMRVEKLLGEEIKNIIACEGLERTERHEKLERWAQRLELAGFSRVSLSYQGLLQAGMLLRNFNCESYKLLNSDNGCIMMYWQDQPLFSVSAWGCRR</sequence>
<feature type="short sequence motif" description="LXXLL motif" evidence="3">
    <location>
        <begin position="250"/>
        <end position="254"/>
    </location>
</feature>
<evidence type="ECO:0000313" key="4">
    <source>
        <dbReference type="Proteomes" id="UP000504607"/>
    </source>
</evidence>
<gene>
    <name evidence="5" type="primary">LOC105045369</name>
</gene>
<comment type="caution">
    <text evidence="3">Lacks conserved residue(s) required for the propagation of feature annotation.</text>
</comment>
<proteinExistence type="inferred from homology"/>
<dbReference type="InParanoid" id="A0A6I9R815"/>
<dbReference type="KEGG" id="egu:105045369"/>
<dbReference type="InterPro" id="IPR005202">
    <property type="entry name" value="TF_GRAS"/>
</dbReference>
<evidence type="ECO:0000256" key="2">
    <source>
        <dbReference type="ARBA" id="ARBA00023163"/>
    </source>
</evidence>
<dbReference type="AlphaFoldDB" id="A0A6I9R815"/>
<reference evidence="5" key="1">
    <citation type="submission" date="2025-08" db="UniProtKB">
        <authorList>
            <consortium name="RefSeq"/>
        </authorList>
    </citation>
    <scope>IDENTIFICATION</scope>
</reference>
<keyword evidence="1" id="KW-0805">Transcription regulation</keyword>
<feature type="region of interest" description="Leucine repeat II (LRII)" evidence="3">
    <location>
        <begin position="201"/>
        <end position="233"/>
    </location>
</feature>
<feature type="short sequence motif" description="VHIID" evidence="3">
    <location>
        <begin position="157"/>
        <end position="161"/>
    </location>
</feature>
<dbReference type="Proteomes" id="UP000504607">
    <property type="component" value="Chromosome 5"/>
</dbReference>
<organism evidence="4 5">
    <name type="scientific">Elaeis guineensis var. tenera</name>
    <name type="common">Oil palm</name>
    <dbReference type="NCBI Taxonomy" id="51953"/>
    <lineage>
        <taxon>Eukaryota</taxon>
        <taxon>Viridiplantae</taxon>
        <taxon>Streptophyta</taxon>
        <taxon>Embryophyta</taxon>
        <taxon>Tracheophyta</taxon>
        <taxon>Spermatophyta</taxon>
        <taxon>Magnoliopsida</taxon>
        <taxon>Liliopsida</taxon>
        <taxon>Arecaceae</taxon>
        <taxon>Arecoideae</taxon>
        <taxon>Cocoseae</taxon>
        <taxon>Elaeidinae</taxon>
        <taxon>Elaeis</taxon>
    </lineage>
</organism>
<evidence type="ECO:0000256" key="3">
    <source>
        <dbReference type="PROSITE-ProRule" id="PRU01191"/>
    </source>
</evidence>
<accession>A0A6I9R815</accession>
<dbReference type="OrthoDB" id="762338at2759"/>